<comment type="caution">
    <text evidence="4">The sequence shown here is derived from an EMBL/GenBank/DDBJ whole genome shotgun (WGS) entry which is preliminary data.</text>
</comment>
<feature type="domain" description="NmrA-like" evidence="3">
    <location>
        <begin position="3"/>
        <end position="295"/>
    </location>
</feature>
<dbReference type="PANTHER" id="PTHR42748">
    <property type="entry name" value="NITROGEN METABOLITE REPRESSION PROTEIN NMRA FAMILY MEMBER"/>
    <property type="match status" value="1"/>
</dbReference>
<evidence type="ECO:0000256" key="1">
    <source>
        <dbReference type="ARBA" id="ARBA00006328"/>
    </source>
</evidence>
<dbReference type="CDD" id="cd05251">
    <property type="entry name" value="NmrA_like_SDR_a"/>
    <property type="match status" value="1"/>
</dbReference>
<gene>
    <name evidence="4" type="ORF">CNMCM8927_007506</name>
</gene>
<dbReference type="PANTHER" id="PTHR42748:SF31">
    <property type="entry name" value="NMRA-LIKE DOMAIN-CONTAINING PROTEIN-RELATED"/>
    <property type="match status" value="1"/>
</dbReference>
<dbReference type="GO" id="GO:0005634">
    <property type="term" value="C:nucleus"/>
    <property type="evidence" value="ECO:0007669"/>
    <property type="project" value="TreeGrafter"/>
</dbReference>
<dbReference type="InterPro" id="IPR008030">
    <property type="entry name" value="NmrA-like"/>
</dbReference>
<organism evidence="4 5">
    <name type="scientific">Aspergillus lentulus</name>
    <dbReference type="NCBI Taxonomy" id="293939"/>
    <lineage>
        <taxon>Eukaryota</taxon>
        <taxon>Fungi</taxon>
        <taxon>Dikarya</taxon>
        <taxon>Ascomycota</taxon>
        <taxon>Pezizomycotina</taxon>
        <taxon>Eurotiomycetes</taxon>
        <taxon>Eurotiomycetidae</taxon>
        <taxon>Eurotiales</taxon>
        <taxon>Aspergillaceae</taxon>
        <taxon>Aspergillus</taxon>
        <taxon>Aspergillus subgen. Fumigati</taxon>
    </lineage>
</organism>
<evidence type="ECO:0000313" key="4">
    <source>
        <dbReference type="EMBL" id="KAF4209139.1"/>
    </source>
</evidence>
<dbReference type="InterPro" id="IPR051164">
    <property type="entry name" value="NmrA-like_oxidored"/>
</dbReference>
<dbReference type="InterPro" id="IPR036291">
    <property type="entry name" value="NAD(P)-bd_dom_sf"/>
</dbReference>
<keyword evidence="2" id="KW-0521">NADP</keyword>
<evidence type="ECO:0000256" key="2">
    <source>
        <dbReference type="ARBA" id="ARBA00022857"/>
    </source>
</evidence>
<reference evidence="4" key="1">
    <citation type="journal article" date="2020" name="bioRxiv">
        <title>Genomic and phenotypic heterogeneity of clinical isolates of the human pathogens Aspergillus fumigatus, Aspergillus lentulus and Aspergillus fumigatiaffinis.</title>
        <authorList>
            <person name="dos Santos R.A.C."/>
            <person name="Steenwyk J.L."/>
            <person name="Rivero-Menendez O."/>
            <person name="Mead M.E."/>
            <person name="Silva L.P."/>
            <person name="Bastos R.W."/>
            <person name="Alastruey-Izquierdo A."/>
            <person name="Goldman G.H."/>
            <person name="Rokas A."/>
        </authorList>
    </citation>
    <scope>NUCLEOTIDE SEQUENCE</scope>
    <source>
        <strain evidence="4">CNM-CM8927</strain>
    </source>
</reference>
<reference evidence="4" key="2">
    <citation type="submission" date="2020-04" db="EMBL/GenBank/DDBJ databases">
        <authorList>
            <person name="Santos R.A.C."/>
            <person name="Steenwyk J.L."/>
            <person name="Rivero-Menendez O."/>
            <person name="Mead M.E."/>
            <person name="Silva L.P."/>
            <person name="Bastos R.W."/>
            <person name="Alastruey-Izquierdo A."/>
            <person name="Goldman G.H."/>
            <person name="Rokas A."/>
        </authorList>
    </citation>
    <scope>NUCLEOTIDE SEQUENCE</scope>
    <source>
        <strain evidence="4">CNM-CM8927</strain>
    </source>
</reference>
<sequence length="553" mass="61387">MPKLITVFGATGNQGGSVIDAILADPQLSKEFKVRGITRDTSKKSAQELAKRGVEVVSADLSSVDSLNTALEGSHTVFLVTNYWETMNADIEYSQGKNVTDVAKAVGVSHLIFSSLHHVKEESKGRLTHVPHFDSKANVEKYIRASGVGCSFILPGYYMSNFKQMLNRAEDGSFQLFYPVGKQAKFPLFDAAQDTGLFVKAAIKHADQLKNKQILAAAKYYTPEEIVDTFSKVSGKKAVFIQVSPEQYKASLPPALAEEYLENHLFIEDPGYYLGEPLEPSLELLDSKPTTWAEFVQKNPLGFRTWKKAKERHQYVWLGRAGWSPGISRTTGKHTELTKLQIGAQQKKFIHTVQGNLLEASVAAKVPRFIPSDFSLDFTKTKPGSNRNLDLRREFHAQLKKSGIAWTSILNGAFMDLLGGDSRMINHSRRKVAYIGEATQLLDFTTMVDTAACTAAVAADPNPTPYFLRIAGDTVNVQDIADAQSKVEGTQYKPSWMGPVWFIEFVIRVLRLFGGENETFPAWQGMQYMTNMFSGAGKLEPLDNDRYPELAGT</sequence>
<dbReference type="Pfam" id="PF05368">
    <property type="entry name" value="NmrA"/>
    <property type="match status" value="1"/>
</dbReference>
<dbReference type="EMBL" id="JAAAPU010000005">
    <property type="protein sequence ID" value="KAF4209139.1"/>
    <property type="molecule type" value="Genomic_DNA"/>
</dbReference>
<dbReference type="AlphaFoldDB" id="A0AAN5YWF4"/>
<comment type="similarity">
    <text evidence="1">Belongs to the NmrA-type oxidoreductase family.</text>
</comment>
<dbReference type="SUPFAM" id="SSF51735">
    <property type="entry name" value="NAD(P)-binding Rossmann-fold domains"/>
    <property type="match status" value="2"/>
</dbReference>
<protein>
    <recommendedName>
        <fullName evidence="3">NmrA-like domain-containing protein</fullName>
    </recommendedName>
</protein>
<evidence type="ECO:0000313" key="5">
    <source>
        <dbReference type="Proteomes" id="UP000649114"/>
    </source>
</evidence>
<dbReference type="Proteomes" id="UP000649114">
    <property type="component" value="Unassembled WGS sequence"/>
</dbReference>
<name>A0AAN5YWF4_ASPLE</name>
<accession>A0AAN5YWF4</accession>
<dbReference type="Gene3D" id="3.40.50.720">
    <property type="entry name" value="NAD(P)-binding Rossmann-like Domain"/>
    <property type="match status" value="2"/>
</dbReference>
<proteinExistence type="inferred from homology"/>
<evidence type="ECO:0000259" key="3">
    <source>
        <dbReference type="Pfam" id="PF05368"/>
    </source>
</evidence>
<dbReference type="Gene3D" id="3.90.25.10">
    <property type="entry name" value="UDP-galactose 4-epimerase, domain 1"/>
    <property type="match status" value="1"/>
</dbReference>